<dbReference type="AlphaFoldDB" id="A0A7Y7U773"/>
<keyword evidence="4" id="KW-1185">Reference proteome</keyword>
<dbReference type="Gene3D" id="3.80.10.10">
    <property type="entry name" value="Ribonuclease Inhibitor"/>
    <property type="match status" value="1"/>
</dbReference>
<dbReference type="RefSeq" id="WP_176909966.1">
    <property type="nucleotide sequence ID" value="NZ_JABKAU010000050.1"/>
</dbReference>
<evidence type="ECO:0000313" key="3">
    <source>
        <dbReference type="EMBL" id="NVO33132.1"/>
    </source>
</evidence>
<dbReference type="Proteomes" id="UP000565521">
    <property type="component" value="Unassembled WGS sequence"/>
</dbReference>
<keyword evidence="2" id="KW-0677">Repeat</keyword>
<proteinExistence type="predicted"/>
<dbReference type="GO" id="GO:0005737">
    <property type="term" value="C:cytoplasm"/>
    <property type="evidence" value="ECO:0007669"/>
    <property type="project" value="TreeGrafter"/>
</dbReference>
<protein>
    <submittedName>
        <fullName evidence="3">Leucine-rich repeat domain-containing protein</fullName>
    </submittedName>
</protein>
<gene>
    <name evidence="3" type="ORF">HW554_18135</name>
</gene>
<name>A0A7Y7U773_9BACT</name>
<dbReference type="PANTHER" id="PTHR48051">
    <property type="match status" value="1"/>
</dbReference>
<evidence type="ECO:0000256" key="1">
    <source>
        <dbReference type="ARBA" id="ARBA00022614"/>
    </source>
</evidence>
<comment type="caution">
    <text evidence="3">The sequence shown here is derived from an EMBL/GenBank/DDBJ whole genome shotgun (WGS) entry which is preliminary data.</text>
</comment>
<dbReference type="InterPro" id="IPR032675">
    <property type="entry name" value="LRR_dom_sf"/>
</dbReference>
<dbReference type="SUPFAM" id="SSF52047">
    <property type="entry name" value="RNI-like"/>
    <property type="match status" value="1"/>
</dbReference>
<dbReference type="InterPro" id="IPR050216">
    <property type="entry name" value="LRR_domain-containing"/>
</dbReference>
<evidence type="ECO:0000256" key="2">
    <source>
        <dbReference type="ARBA" id="ARBA00022737"/>
    </source>
</evidence>
<organism evidence="3 4">
    <name type="scientific">Hymenobacter lapidiphilus</name>
    <dbReference type="NCBI Taxonomy" id="2608003"/>
    <lineage>
        <taxon>Bacteria</taxon>
        <taxon>Pseudomonadati</taxon>
        <taxon>Bacteroidota</taxon>
        <taxon>Cytophagia</taxon>
        <taxon>Cytophagales</taxon>
        <taxon>Hymenobacteraceae</taxon>
        <taxon>Hymenobacter</taxon>
    </lineage>
</organism>
<reference evidence="3 4" key="1">
    <citation type="submission" date="2020-05" db="EMBL/GenBank/DDBJ databases">
        <title>Hymenobacter terrestris sp. nov. and Hymenobacter lapidiphilus sp. nov., isolated from regoliths in Antarctica.</title>
        <authorList>
            <person name="Sedlacek I."/>
            <person name="Pantucek R."/>
            <person name="Zeman M."/>
            <person name="Holochova P."/>
            <person name="Kralova S."/>
            <person name="Stankova E."/>
            <person name="Sedo O."/>
            <person name="Micenkova L."/>
            <person name="Svec P."/>
            <person name="Gupta V."/>
            <person name="Sood U."/>
            <person name="Korpole U.S."/>
            <person name="Lal R."/>
        </authorList>
    </citation>
    <scope>NUCLEOTIDE SEQUENCE [LARGE SCALE GENOMIC DNA]</scope>
    <source>
        <strain evidence="3 4">P5342</strain>
    </source>
</reference>
<keyword evidence="1" id="KW-0433">Leucine-rich repeat</keyword>
<sequence length="205" mass="23899">MRLSFMALFERRLFTSIPEALAAPVCYRLHLWIEDSQVQEWGPQLLRLPHLRELHLKGLHTVFNDLTYDLPEAWGQLRALREVQLLNLPVAFPTWVRNLPDLRTLTVRGTDATCLPEWIAECQALQTLRMENCALQTLPDSLRHMVWLRHLGLSDTQLPRLDAAQFPRRLRSLDLGGSRRYSPADLERLRQELRSTKVNPRLLPL</sequence>
<dbReference type="PANTHER" id="PTHR48051:SF1">
    <property type="entry name" value="RAS SUPPRESSOR PROTEIN 1"/>
    <property type="match status" value="1"/>
</dbReference>
<accession>A0A7Y7U773</accession>
<dbReference type="EMBL" id="JABKAU010000050">
    <property type="protein sequence ID" value="NVO33132.1"/>
    <property type="molecule type" value="Genomic_DNA"/>
</dbReference>
<evidence type="ECO:0000313" key="4">
    <source>
        <dbReference type="Proteomes" id="UP000565521"/>
    </source>
</evidence>